<organism evidence="1 3">
    <name type="scientific">Favolaschia claudopus</name>
    <dbReference type="NCBI Taxonomy" id="2862362"/>
    <lineage>
        <taxon>Eukaryota</taxon>
        <taxon>Fungi</taxon>
        <taxon>Dikarya</taxon>
        <taxon>Basidiomycota</taxon>
        <taxon>Agaricomycotina</taxon>
        <taxon>Agaricomycetes</taxon>
        <taxon>Agaricomycetidae</taxon>
        <taxon>Agaricales</taxon>
        <taxon>Marasmiineae</taxon>
        <taxon>Mycenaceae</taxon>
        <taxon>Favolaschia</taxon>
    </lineage>
</organism>
<dbReference type="AlphaFoldDB" id="A0AAW0A6E6"/>
<protein>
    <submittedName>
        <fullName evidence="1">Uncharacterized protein</fullName>
    </submittedName>
</protein>
<sequence>METGAQPRIPHLRRHTNISGIPTISTTLPIPRRPISAHLALALALNATLLLDAAVDVGC</sequence>
<dbReference type="Proteomes" id="UP001362999">
    <property type="component" value="Unassembled WGS sequence"/>
</dbReference>
<keyword evidence="3" id="KW-1185">Reference proteome</keyword>
<dbReference type="EMBL" id="JAWWNJ010000082">
    <property type="protein sequence ID" value="KAK7001637.1"/>
    <property type="molecule type" value="Genomic_DNA"/>
</dbReference>
<accession>A0AAW0A6E6</accession>
<evidence type="ECO:0000313" key="2">
    <source>
        <dbReference type="EMBL" id="KAK7001637.1"/>
    </source>
</evidence>
<proteinExistence type="predicted"/>
<comment type="caution">
    <text evidence="1">The sequence shown here is derived from an EMBL/GenBank/DDBJ whole genome shotgun (WGS) entry which is preliminary data.</text>
</comment>
<evidence type="ECO:0000313" key="1">
    <source>
        <dbReference type="EMBL" id="KAK7001633.1"/>
    </source>
</evidence>
<name>A0AAW0A6E6_9AGAR</name>
<dbReference type="EMBL" id="JAWWNJ010000082">
    <property type="protein sequence ID" value="KAK7001633.1"/>
    <property type="molecule type" value="Genomic_DNA"/>
</dbReference>
<reference evidence="1 3" key="1">
    <citation type="journal article" date="2024" name="J Genomics">
        <title>Draft genome sequencing and assembly of Favolaschia claudopus CIRM-BRFM 2984 isolated from oak limbs.</title>
        <authorList>
            <person name="Navarro D."/>
            <person name="Drula E."/>
            <person name="Chaduli D."/>
            <person name="Cazenave R."/>
            <person name="Ahrendt S."/>
            <person name="Wang J."/>
            <person name="Lipzen A."/>
            <person name="Daum C."/>
            <person name="Barry K."/>
            <person name="Grigoriev I.V."/>
            <person name="Favel A."/>
            <person name="Rosso M.N."/>
            <person name="Martin F."/>
        </authorList>
    </citation>
    <scope>NUCLEOTIDE SEQUENCE [LARGE SCALE GENOMIC DNA]</scope>
    <source>
        <strain evidence="1 3">CIRM-BRFM 2984</strain>
    </source>
</reference>
<evidence type="ECO:0000313" key="3">
    <source>
        <dbReference type="Proteomes" id="UP001362999"/>
    </source>
</evidence>
<gene>
    <name evidence="1" type="ORF">R3P38DRAFT_3216523</name>
    <name evidence="2" type="ORF">R3P38DRAFT_3216527</name>
</gene>